<reference evidence="3 4" key="1">
    <citation type="submission" date="2022-04" db="EMBL/GenBank/DDBJ databases">
        <title>Hymenobacter sp. isolated from the air.</title>
        <authorList>
            <person name="Won M."/>
            <person name="Lee C.-M."/>
            <person name="Woen H.-Y."/>
            <person name="Kwon S.-W."/>
        </authorList>
    </citation>
    <scope>NUCLEOTIDE SEQUENCE [LARGE SCALE GENOMIC DNA]</scope>
    <source>
        <strain evidence="4">5116 S-27</strain>
    </source>
</reference>
<dbReference type="InterPro" id="IPR032466">
    <property type="entry name" value="Metal_Hydrolase"/>
</dbReference>
<feature type="signal peptide" evidence="1">
    <location>
        <begin position="1"/>
        <end position="24"/>
    </location>
</feature>
<dbReference type="PANTHER" id="PTHR43135:SF3">
    <property type="entry name" value="ALPHA-D-RIBOSE 1-METHYLPHOSPHONATE 5-TRIPHOSPHATE DIPHOSPHATASE"/>
    <property type="match status" value="1"/>
</dbReference>
<keyword evidence="4" id="KW-1185">Reference proteome</keyword>
<dbReference type="InterPro" id="IPR011059">
    <property type="entry name" value="Metal-dep_hydrolase_composite"/>
</dbReference>
<proteinExistence type="predicted"/>
<sequence>MLLSTRVTLTAFLLCALPVAPAWAQKTYLHCGRLLDMRAAKAQPQTEMTIVVEKGRVVAVERGYTTGSGTDKVIDLKNKTVLPGLIDCHVHLEGETSKDGFLKELTENPADVAFGSLDHARKTLLAGFTTVRDLGGSGVNVALRNAVNRGQVVGPRVFTVGKAISGTGGHMDPTNGYRQDLMGVPGPADGVANGPEQCRQAVREQYKRGADLIKIASTGGVLSVAKDGSSAQMTEEEIKAVVETARDLGLKVACHAHGAEGMKRAIRAGVTSIEHGTLMDDETMKLMKKFGTWYVPTITAGKSVADSAKIPNYYPPLVTPKALAIGPKLQTTFGKAYKAGVKIAFGTDASVYRHGVNALEFQYMVEAGMPAYEALRAATVSAAELLNQTENLGTLEAGKLADVVAVDGDPTQDIKVMQQVRFVMKQGVVYRQE</sequence>
<dbReference type="SUPFAM" id="SSF51556">
    <property type="entry name" value="Metallo-dependent hydrolases"/>
    <property type="match status" value="1"/>
</dbReference>
<name>A0ABY4FFD5_9BACT</name>
<accession>A0ABY4FFD5</accession>
<dbReference type="SUPFAM" id="SSF51338">
    <property type="entry name" value="Composite domain of metallo-dependent hydrolases"/>
    <property type="match status" value="1"/>
</dbReference>
<dbReference type="PANTHER" id="PTHR43135">
    <property type="entry name" value="ALPHA-D-RIBOSE 1-METHYLPHOSPHONATE 5-TRIPHOSPHATE DIPHOSPHATASE"/>
    <property type="match status" value="1"/>
</dbReference>
<dbReference type="Gene3D" id="3.20.20.140">
    <property type="entry name" value="Metal-dependent hydrolases"/>
    <property type="match status" value="1"/>
</dbReference>
<dbReference type="CDD" id="cd01299">
    <property type="entry name" value="Met_dep_hydrolase_A"/>
    <property type="match status" value="1"/>
</dbReference>
<evidence type="ECO:0000256" key="1">
    <source>
        <dbReference type="SAM" id="SignalP"/>
    </source>
</evidence>
<dbReference type="InterPro" id="IPR006680">
    <property type="entry name" value="Amidohydro-rel"/>
</dbReference>
<evidence type="ECO:0000313" key="4">
    <source>
        <dbReference type="Proteomes" id="UP000831785"/>
    </source>
</evidence>
<gene>
    <name evidence="3" type="ORF">MUN80_11420</name>
</gene>
<organism evidence="3 4">
    <name type="scientific">Hymenobacter cellulosivorans</name>
    <dbReference type="NCBI Taxonomy" id="2932249"/>
    <lineage>
        <taxon>Bacteria</taxon>
        <taxon>Pseudomonadati</taxon>
        <taxon>Bacteroidota</taxon>
        <taxon>Cytophagia</taxon>
        <taxon>Cytophagales</taxon>
        <taxon>Hymenobacteraceae</taxon>
        <taxon>Hymenobacter</taxon>
    </lineage>
</organism>
<feature type="domain" description="Amidohydrolase-related" evidence="2">
    <location>
        <begin position="80"/>
        <end position="428"/>
    </location>
</feature>
<evidence type="ECO:0000313" key="3">
    <source>
        <dbReference type="EMBL" id="UOQ55339.1"/>
    </source>
</evidence>
<dbReference type="InterPro" id="IPR051781">
    <property type="entry name" value="Metallo-dep_Hydrolase"/>
</dbReference>
<feature type="chain" id="PRO_5045425235" evidence="1">
    <location>
        <begin position="25"/>
        <end position="433"/>
    </location>
</feature>
<dbReference type="Gene3D" id="2.30.40.10">
    <property type="entry name" value="Urease, subunit C, domain 1"/>
    <property type="match status" value="1"/>
</dbReference>
<keyword evidence="1" id="KW-0732">Signal</keyword>
<evidence type="ECO:0000259" key="2">
    <source>
        <dbReference type="Pfam" id="PF01979"/>
    </source>
</evidence>
<dbReference type="Pfam" id="PF01979">
    <property type="entry name" value="Amidohydro_1"/>
    <property type="match status" value="1"/>
</dbReference>
<dbReference type="RefSeq" id="WP_244723883.1">
    <property type="nucleotide sequence ID" value="NZ_CP095049.1"/>
</dbReference>
<dbReference type="InterPro" id="IPR057744">
    <property type="entry name" value="OTAase-like"/>
</dbReference>
<dbReference type="EMBL" id="CP095049">
    <property type="protein sequence ID" value="UOQ55339.1"/>
    <property type="molecule type" value="Genomic_DNA"/>
</dbReference>
<dbReference type="Proteomes" id="UP000831785">
    <property type="component" value="Chromosome"/>
</dbReference>
<protein>
    <submittedName>
        <fullName evidence="3">Amidohydrolase family protein</fullName>
    </submittedName>
</protein>